<feature type="region of interest" description="Disordered" evidence="2">
    <location>
        <begin position="1"/>
        <end position="23"/>
    </location>
</feature>
<proteinExistence type="inferred from homology"/>
<dbReference type="PANTHER" id="PTHR34661">
    <property type="entry name" value="INCREASED DNA METHYLATION 3"/>
    <property type="match status" value="1"/>
</dbReference>
<evidence type="ECO:0000313" key="4">
    <source>
        <dbReference type="EMBL" id="MBX02265.1"/>
    </source>
</evidence>
<organism evidence="4">
    <name type="scientific">Rhizophora mucronata</name>
    <name type="common">Asiatic mangrove</name>
    <dbReference type="NCBI Taxonomy" id="61149"/>
    <lineage>
        <taxon>Eukaryota</taxon>
        <taxon>Viridiplantae</taxon>
        <taxon>Streptophyta</taxon>
        <taxon>Embryophyta</taxon>
        <taxon>Tracheophyta</taxon>
        <taxon>Spermatophyta</taxon>
        <taxon>Magnoliopsida</taxon>
        <taxon>eudicotyledons</taxon>
        <taxon>Gunneridae</taxon>
        <taxon>Pentapetalae</taxon>
        <taxon>rosids</taxon>
        <taxon>fabids</taxon>
        <taxon>Malpighiales</taxon>
        <taxon>Rhizophoraceae</taxon>
        <taxon>Rhizophora</taxon>
    </lineage>
</organism>
<evidence type="ECO:0000259" key="3">
    <source>
        <dbReference type="PROSITE" id="PS01031"/>
    </source>
</evidence>
<evidence type="ECO:0000256" key="1">
    <source>
        <dbReference type="PROSITE-ProRule" id="PRU00285"/>
    </source>
</evidence>
<comment type="similarity">
    <text evidence="1">Belongs to the small heat shock protein (HSP20) family.</text>
</comment>
<dbReference type="CDD" id="cd06464">
    <property type="entry name" value="ACD_sHsps-like"/>
    <property type="match status" value="1"/>
</dbReference>
<name>A0A2P2K936_RHIMU</name>
<dbReference type="Gene3D" id="2.60.40.790">
    <property type="match status" value="1"/>
</dbReference>
<dbReference type="EMBL" id="GGEC01021781">
    <property type="protein sequence ID" value="MBX02265.1"/>
    <property type="molecule type" value="Transcribed_RNA"/>
</dbReference>
<accession>A0A2P2K936</accession>
<dbReference type="PANTHER" id="PTHR34661:SF8">
    <property type="entry name" value="ALPHA-CRYSTALLIN DOMAIN-CONTAINING PROTEIN 22.3"/>
    <property type="match status" value="1"/>
</dbReference>
<feature type="region of interest" description="Disordered" evidence="2">
    <location>
        <begin position="35"/>
        <end position="63"/>
    </location>
</feature>
<dbReference type="PROSITE" id="PS01031">
    <property type="entry name" value="SHSP"/>
    <property type="match status" value="1"/>
</dbReference>
<dbReference type="AlphaFoldDB" id="A0A2P2K936"/>
<reference evidence="4" key="1">
    <citation type="submission" date="2018-02" db="EMBL/GenBank/DDBJ databases">
        <title>Rhizophora mucronata_Transcriptome.</title>
        <authorList>
            <person name="Meera S.P."/>
            <person name="Sreeshan A."/>
            <person name="Augustine A."/>
        </authorList>
    </citation>
    <scope>NUCLEOTIDE SEQUENCE</scope>
    <source>
        <tissue evidence="4">Leaf</tissue>
    </source>
</reference>
<dbReference type="InterPro" id="IPR039321">
    <property type="entry name" value="IDM2/3-like"/>
</dbReference>
<dbReference type="FunFam" id="2.60.40.790:FF:000049">
    <property type="entry name" value="Increased DNA methylation 3"/>
    <property type="match status" value="1"/>
</dbReference>
<feature type="domain" description="SHSP" evidence="3">
    <location>
        <begin position="95"/>
        <end position="206"/>
    </location>
</feature>
<dbReference type="InterPro" id="IPR002068">
    <property type="entry name" value="A-crystallin/Hsp20_dom"/>
</dbReference>
<protein>
    <recommendedName>
        <fullName evidence="3">SHSP domain-containing protein</fullName>
    </recommendedName>
</protein>
<dbReference type="InterPro" id="IPR008978">
    <property type="entry name" value="HSP20-like_chaperone"/>
</dbReference>
<sequence>MGSPIRPTGMHGGGPELRPNAPSNRVLAATPLTSMPYIDPSATNGEGAPLPTVGDTNPVERAGPSMVFLPSKTTQKEWDNIRCFAKSGVGLAGSAAMGKVGPIVGLMDIGESDDSYLFRVSVPGVARDQNFSCDIQPDGKVLMKGVTTTGESIVCKYSQVFKMQTQNLCPPGWFSISFHLPGPVDNQQFTGSFGIDGIVEGIVKKR</sequence>
<evidence type="ECO:0000256" key="2">
    <source>
        <dbReference type="SAM" id="MobiDB-lite"/>
    </source>
</evidence>
<dbReference type="GO" id="GO:0005634">
    <property type="term" value="C:nucleus"/>
    <property type="evidence" value="ECO:0007669"/>
    <property type="project" value="TreeGrafter"/>
</dbReference>